<evidence type="ECO:0000313" key="7">
    <source>
        <dbReference type="Proteomes" id="UP001595735"/>
    </source>
</evidence>
<evidence type="ECO:0000256" key="4">
    <source>
        <dbReference type="SAM" id="Coils"/>
    </source>
</evidence>
<dbReference type="PANTHER" id="PTHR30408">
    <property type="entry name" value="TYPE-1 RESTRICTION ENZYME ECOKI SPECIFICITY PROTEIN"/>
    <property type="match status" value="1"/>
</dbReference>
<evidence type="ECO:0000313" key="6">
    <source>
        <dbReference type="EMBL" id="MFC3756583.1"/>
    </source>
</evidence>
<dbReference type="SUPFAM" id="SSF116734">
    <property type="entry name" value="DNA methylase specificity domain"/>
    <property type="match status" value="2"/>
</dbReference>
<evidence type="ECO:0000259" key="5">
    <source>
        <dbReference type="Pfam" id="PF01420"/>
    </source>
</evidence>
<proteinExistence type="inferred from homology"/>
<comment type="caution">
    <text evidence="6">The sequence shown here is derived from an EMBL/GenBank/DDBJ whole genome shotgun (WGS) entry which is preliminary data.</text>
</comment>
<evidence type="ECO:0000256" key="1">
    <source>
        <dbReference type="ARBA" id="ARBA00010923"/>
    </source>
</evidence>
<keyword evidence="6" id="KW-0378">Hydrolase</keyword>
<dbReference type="Pfam" id="PF01420">
    <property type="entry name" value="Methylase_S"/>
    <property type="match status" value="2"/>
</dbReference>
<evidence type="ECO:0000256" key="3">
    <source>
        <dbReference type="ARBA" id="ARBA00023125"/>
    </source>
</evidence>
<dbReference type="EC" id="3.1.21.-" evidence="6"/>
<dbReference type="Gene3D" id="3.90.220.20">
    <property type="entry name" value="DNA methylase specificity domains"/>
    <property type="match status" value="2"/>
</dbReference>
<dbReference type="RefSeq" id="WP_290297163.1">
    <property type="nucleotide sequence ID" value="NZ_JAUFQR010000001.1"/>
</dbReference>
<keyword evidence="3" id="KW-0238">DNA-binding</keyword>
<dbReference type="InterPro" id="IPR052021">
    <property type="entry name" value="Type-I_RS_S_subunit"/>
</dbReference>
<organism evidence="6 7">
    <name type="scientific">Chryseobacterium tructae</name>
    <dbReference type="NCBI Taxonomy" id="1037380"/>
    <lineage>
        <taxon>Bacteria</taxon>
        <taxon>Pseudomonadati</taxon>
        <taxon>Bacteroidota</taxon>
        <taxon>Flavobacteriia</taxon>
        <taxon>Flavobacteriales</taxon>
        <taxon>Weeksellaceae</taxon>
        <taxon>Chryseobacterium group</taxon>
        <taxon>Chryseobacterium</taxon>
    </lineage>
</organism>
<gene>
    <name evidence="6" type="ORF">ACFONJ_11445</name>
</gene>
<keyword evidence="7" id="KW-1185">Reference proteome</keyword>
<dbReference type="InterPro" id="IPR000055">
    <property type="entry name" value="Restrct_endonuc_typeI_TRD"/>
</dbReference>
<dbReference type="InterPro" id="IPR044946">
    <property type="entry name" value="Restrct_endonuc_typeI_TRD_sf"/>
</dbReference>
<feature type="domain" description="Type I restriction modification DNA specificity" evidence="5">
    <location>
        <begin position="300"/>
        <end position="441"/>
    </location>
</feature>
<feature type="coiled-coil region" evidence="4">
    <location>
        <begin position="430"/>
        <end position="489"/>
    </location>
</feature>
<evidence type="ECO:0000256" key="2">
    <source>
        <dbReference type="ARBA" id="ARBA00022747"/>
    </source>
</evidence>
<dbReference type="PANTHER" id="PTHR30408:SF12">
    <property type="entry name" value="TYPE I RESTRICTION ENZYME MJAVIII SPECIFICITY SUBUNIT"/>
    <property type="match status" value="1"/>
</dbReference>
<keyword evidence="2" id="KW-0680">Restriction system</keyword>
<keyword evidence="4" id="KW-0175">Coiled coil</keyword>
<reference evidence="7" key="1">
    <citation type="journal article" date="2019" name="Int. J. Syst. Evol. Microbiol.">
        <title>The Global Catalogue of Microorganisms (GCM) 10K type strain sequencing project: providing services to taxonomists for standard genome sequencing and annotation.</title>
        <authorList>
            <consortium name="The Broad Institute Genomics Platform"/>
            <consortium name="The Broad Institute Genome Sequencing Center for Infectious Disease"/>
            <person name="Wu L."/>
            <person name="Ma J."/>
        </authorList>
    </citation>
    <scope>NUCLEOTIDE SEQUENCE [LARGE SCALE GENOMIC DNA]</scope>
    <source>
        <strain evidence="7">CECT 7798</strain>
    </source>
</reference>
<comment type="similarity">
    <text evidence="1">Belongs to the type-I restriction system S methylase family.</text>
</comment>
<sequence length="565" mass="64760">MKEQQEKYNLPEGWAWTTIGEIALLSSGGTPDRGNHSYYNGDIPWVKSGELNHGTIIKTEETITQEAIENSSAKIVPSGTLLIALYGSTVGKLAFLGIDATTNQAVAALKTTSSFESKYLYYYLLHNRERLLQKRVGGAQPNISQKILQVFPIPISTLKEQRVIIQQIESLFSKLDDAEKGLKKAIDSLKIYRQAVLKNAIEGVLTKNWRQDLSMDAHQELTNIKRKRKEKYDAEIENKKRKKIKIDFEFDYKRDDEIYSWAISSLDNLVNMNARIGWRGLTKKEYTNEGALFLSVHSLNYGKNVVFKDANFVSIERYEESSEIQLKINDILLCKDGAGIGKVGIIKKLPGKATVNSSLLVIDSREVFNPDFLYYFFLGPNMQRLVNEKISGSAIPHLFQKDIKKFKLKVPPILEQDKIVEILESRFTLVDNLEKSAQNVLKEIIALRHSILKKAFEGRLVNYISNGSIEDLLKDIQEEKRLYLEKQKEINLNKPKEKKKMEEKKSILEILKESNTPISAQELWEKSTSDGDIERFYSEIKEIYYQIDELKSETESLLTLKDENK</sequence>
<dbReference type="CDD" id="cd17515">
    <property type="entry name" value="RMtype1_S_MjaORF132P_Sau1132ORF3780P-TRD1-CR1_like"/>
    <property type="match status" value="1"/>
</dbReference>
<keyword evidence="6" id="KW-0255">Endonuclease</keyword>
<protein>
    <submittedName>
        <fullName evidence="6">Restriction endonuclease subunit S</fullName>
        <ecNumber evidence="6">3.1.21.-</ecNumber>
    </submittedName>
</protein>
<keyword evidence="6" id="KW-0540">Nuclease</keyword>
<accession>A0ABV7XU90</accession>
<dbReference type="Proteomes" id="UP001595735">
    <property type="component" value="Unassembled WGS sequence"/>
</dbReference>
<feature type="domain" description="Type I restriction modification DNA specificity" evidence="5">
    <location>
        <begin position="11"/>
        <end position="186"/>
    </location>
</feature>
<dbReference type="GO" id="GO:0016787">
    <property type="term" value="F:hydrolase activity"/>
    <property type="evidence" value="ECO:0007669"/>
    <property type="project" value="UniProtKB-KW"/>
</dbReference>
<name>A0ABV7XU90_9FLAO</name>
<dbReference type="GO" id="GO:0004519">
    <property type="term" value="F:endonuclease activity"/>
    <property type="evidence" value="ECO:0007669"/>
    <property type="project" value="UniProtKB-KW"/>
</dbReference>
<dbReference type="EMBL" id="JBHRYO010000002">
    <property type="protein sequence ID" value="MFC3756583.1"/>
    <property type="molecule type" value="Genomic_DNA"/>
</dbReference>